<dbReference type="PANTHER" id="PTHR11691:SF73">
    <property type="entry name" value="INTERFERON BETA"/>
    <property type="match status" value="1"/>
</dbReference>
<dbReference type="GO" id="GO:0005126">
    <property type="term" value="F:cytokine receptor binding"/>
    <property type="evidence" value="ECO:0007669"/>
    <property type="project" value="InterPro"/>
</dbReference>
<keyword evidence="5" id="KW-0964">Secreted</keyword>
<keyword evidence="8" id="KW-1015">Disulfide bond</keyword>
<keyword evidence="7 9" id="KW-0051">Antiviral defense</keyword>
<evidence type="ECO:0000256" key="5">
    <source>
        <dbReference type="ARBA" id="ARBA00022525"/>
    </source>
</evidence>
<dbReference type="PANTHER" id="PTHR11691">
    <property type="entry name" value="TYPE I INTERFERON"/>
    <property type="match status" value="1"/>
</dbReference>
<dbReference type="Gene3D" id="1.20.1250.10">
    <property type="match status" value="1"/>
</dbReference>
<feature type="non-terminal residue" evidence="11">
    <location>
        <position position="193"/>
    </location>
</feature>
<evidence type="ECO:0000256" key="6">
    <source>
        <dbReference type="ARBA" id="ARBA00022729"/>
    </source>
</evidence>
<keyword evidence="6 10" id="KW-0732">Signal</keyword>
<comment type="subcellular location">
    <subcellularLocation>
        <location evidence="2">Secreted</location>
    </subcellularLocation>
</comment>
<evidence type="ECO:0000313" key="12">
    <source>
        <dbReference type="Proteomes" id="UP000654395"/>
    </source>
</evidence>
<dbReference type="InterPro" id="IPR009079">
    <property type="entry name" value="4_helix_cytokine-like_core"/>
</dbReference>
<evidence type="ECO:0000256" key="10">
    <source>
        <dbReference type="SAM" id="SignalP"/>
    </source>
</evidence>
<evidence type="ECO:0000256" key="9">
    <source>
        <dbReference type="RuleBase" id="RU000436"/>
    </source>
</evidence>
<dbReference type="Pfam" id="PF00143">
    <property type="entry name" value="Interferon"/>
    <property type="match status" value="1"/>
</dbReference>
<evidence type="ECO:0000256" key="2">
    <source>
        <dbReference type="ARBA" id="ARBA00004613"/>
    </source>
</evidence>
<dbReference type="GO" id="GO:0006955">
    <property type="term" value="P:immune response"/>
    <property type="evidence" value="ECO:0007669"/>
    <property type="project" value="UniProtKB-ARBA"/>
</dbReference>
<feature type="signal peptide" evidence="10">
    <location>
        <begin position="1"/>
        <end position="29"/>
    </location>
</feature>
<gene>
    <name evidence="11" type="primary">Ifn_0</name>
    <name evidence="11" type="ORF">UROIND_R12811</name>
</gene>
<dbReference type="AlphaFoldDB" id="A0A852L0Y3"/>
<dbReference type="OrthoDB" id="9395915at2759"/>
<accession>A0A852L0Y3</accession>
<comment type="caution">
    <text evidence="11">The sequence shown here is derived from an EMBL/GenBank/DDBJ whole genome shotgun (WGS) entry which is preliminary data.</text>
</comment>
<dbReference type="GO" id="GO:0005125">
    <property type="term" value="F:cytokine activity"/>
    <property type="evidence" value="ECO:0007669"/>
    <property type="project" value="UniProtKB-KW"/>
</dbReference>
<keyword evidence="4 9" id="KW-0202">Cytokine</keyword>
<comment type="similarity">
    <text evidence="3 9">Belongs to the alpha/beta interferon family.</text>
</comment>
<name>A0A852L0Y3_UROIN</name>
<dbReference type="SUPFAM" id="SSF47266">
    <property type="entry name" value="4-helical cytokines"/>
    <property type="match status" value="1"/>
</dbReference>
<dbReference type="GO" id="GO:0051607">
    <property type="term" value="P:defense response to virus"/>
    <property type="evidence" value="ECO:0007669"/>
    <property type="project" value="UniProtKB-KW"/>
</dbReference>
<dbReference type="InterPro" id="IPR000471">
    <property type="entry name" value="Interferon_alpha/beta/delta"/>
</dbReference>
<dbReference type="Proteomes" id="UP000654395">
    <property type="component" value="Unassembled WGS sequence"/>
</dbReference>
<proteinExistence type="inferred from homology"/>
<evidence type="ECO:0000313" key="11">
    <source>
        <dbReference type="EMBL" id="NXX85441.1"/>
    </source>
</evidence>
<evidence type="ECO:0000256" key="3">
    <source>
        <dbReference type="ARBA" id="ARBA00011033"/>
    </source>
</evidence>
<comment type="function">
    <text evidence="1">Has antiviral activities.</text>
</comment>
<evidence type="ECO:0000256" key="7">
    <source>
        <dbReference type="ARBA" id="ARBA00023118"/>
    </source>
</evidence>
<evidence type="ECO:0000256" key="4">
    <source>
        <dbReference type="ARBA" id="ARBA00022514"/>
    </source>
</evidence>
<reference evidence="11" key="1">
    <citation type="submission" date="2020-02" db="EMBL/GenBank/DDBJ databases">
        <title>Bird 10,000 Genomes (B10K) Project - Family phase.</title>
        <authorList>
            <person name="Zhang G."/>
        </authorList>
    </citation>
    <scope>NUCLEOTIDE SEQUENCE</scope>
    <source>
        <strain evidence="11">B10K-DU-030-59</strain>
    </source>
</reference>
<dbReference type="SMART" id="SM00076">
    <property type="entry name" value="IFabd"/>
    <property type="match status" value="1"/>
</dbReference>
<evidence type="ECO:0000256" key="8">
    <source>
        <dbReference type="ARBA" id="ARBA00023157"/>
    </source>
</evidence>
<organism evidence="11 12">
    <name type="scientific">Urocolius indicus</name>
    <name type="common">Red-faced mousebird</name>
    <name type="synonym">Colius indicus</name>
    <dbReference type="NCBI Taxonomy" id="458196"/>
    <lineage>
        <taxon>Eukaryota</taxon>
        <taxon>Metazoa</taxon>
        <taxon>Chordata</taxon>
        <taxon>Craniata</taxon>
        <taxon>Vertebrata</taxon>
        <taxon>Euteleostomi</taxon>
        <taxon>Archelosauria</taxon>
        <taxon>Archosauria</taxon>
        <taxon>Dinosauria</taxon>
        <taxon>Saurischia</taxon>
        <taxon>Theropoda</taxon>
        <taxon>Coelurosauria</taxon>
        <taxon>Aves</taxon>
        <taxon>Neognathae</taxon>
        <taxon>Neoaves</taxon>
        <taxon>Telluraves</taxon>
        <taxon>Coraciimorphae</taxon>
        <taxon>Coliiformes</taxon>
        <taxon>Coliidae</taxon>
        <taxon>Urocolius</taxon>
    </lineage>
</organism>
<dbReference type="GO" id="GO:0005615">
    <property type="term" value="C:extracellular space"/>
    <property type="evidence" value="ECO:0007669"/>
    <property type="project" value="UniProtKB-KW"/>
</dbReference>
<dbReference type="EMBL" id="WBNH01011153">
    <property type="protein sequence ID" value="NXX85441.1"/>
    <property type="molecule type" value="Genomic_DNA"/>
</dbReference>
<feature type="chain" id="PRO_5032304091" evidence="10">
    <location>
        <begin position="30"/>
        <end position="193"/>
    </location>
</feature>
<dbReference type="PROSITE" id="PS51257">
    <property type="entry name" value="PROKAR_LIPOPROTEIN"/>
    <property type="match status" value="1"/>
</dbReference>
<sequence>MPAPRTPRTRRLCHGVPALLLLLPPLAAALACSSLPPRLPTFPGDGLSLLQATAPSPTQPCQHDEDDAPTFPDALLNATHPQQAAHVALCILKHLFATLSSSSIPQHWDQQALHTLLNQLDHSILHLNTCLNRTGRLSQARGPRNHLLALHSYFSRLQLFPRTHQHSACAWEHVRLEALLCFQHVDTLLRRSR</sequence>
<keyword evidence="12" id="KW-1185">Reference proteome</keyword>
<feature type="non-terminal residue" evidence="11">
    <location>
        <position position="1"/>
    </location>
</feature>
<evidence type="ECO:0000256" key="1">
    <source>
        <dbReference type="ARBA" id="ARBA00002718"/>
    </source>
</evidence>
<protein>
    <submittedName>
        <fullName evidence="11">IFN protein</fullName>
    </submittedName>
</protein>